<reference evidence="1" key="1">
    <citation type="submission" date="2018-02" db="EMBL/GenBank/DDBJ databases">
        <title>Rhizophora mucronata_Transcriptome.</title>
        <authorList>
            <person name="Meera S.P."/>
            <person name="Sreeshan A."/>
            <person name="Augustine A."/>
        </authorList>
    </citation>
    <scope>NUCLEOTIDE SEQUENCE</scope>
    <source>
        <tissue evidence="1">Leaf</tissue>
    </source>
</reference>
<accession>A0A2P2KQG6</accession>
<sequence>MHESYRGASCRDHLIKVFFGAFVLQTNILVLSDASFSLSVATNPWILKLKISDAWPNCKQMLSQNQ</sequence>
<keyword evidence="1" id="KW-0396">Initiation factor</keyword>
<keyword evidence="1" id="KW-0648">Protein biosynthesis</keyword>
<organism evidence="1">
    <name type="scientific">Rhizophora mucronata</name>
    <name type="common">Asiatic mangrove</name>
    <dbReference type="NCBI Taxonomy" id="61149"/>
    <lineage>
        <taxon>Eukaryota</taxon>
        <taxon>Viridiplantae</taxon>
        <taxon>Streptophyta</taxon>
        <taxon>Embryophyta</taxon>
        <taxon>Tracheophyta</taxon>
        <taxon>Spermatophyta</taxon>
        <taxon>Magnoliopsida</taxon>
        <taxon>eudicotyledons</taxon>
        <taxon>Gunneridae</taxon>
        <taxon>Pentapetalae</taxon>
        <taxon>rosids</taxon>
        <taxon>fabids</taxon>
        <taxon>Malpighiales</taxon>
        <taxon>Rhizophoraceae</taxon>
        <taxon>Rhizophora</taxon>
    </lineage>
</organism>
<proteinExistence type="predicted"/>
<name>A0A2P2KQG6_RHIMU</name>
<dbReference type="GO" id="GO:0003743">
    <property type="term" value="F:translation initiation factor activity"/>
    <property type="evidence" value="ECO:0007669"/>
    <property type="project" value="UniProtKB-KW"/>
</dbReference>
<protein>
    <submittedName>
        <fullName evidence="1">Transcription initiation factor TFIID subunit 12b-like isoform X2</fullName>
    </submittedName>
</protein>
<dbReference type="EMBL" id="GGEC01027478">
    <property type="protein sequence ID" value="MBX07962.1"/>
    <property type="molecule type" value="Transcribed_RNA"/>
</dbReference>
<evidence type="ECO:0000313" key="1">
    <source>
        <dbReference type="EMBL" id="MBX07962.1"/>
    </source>
</evidence>
<dbReference type="AlphaFoldDB" id="A0A2P2KQG6"/>